<dbReference type="InterPro" id="IPR018929">
    <property type="entry name" value="DUF2510"/>
</dbReference>
<feature type="transmembrane region" description="Helical" evidence="2">
    <location>
        <begin position="79"/>
        <end position="102"/>
    </location>
</feature>
<dbReference type="Proteomes" id="UP001501237">
    <property type="component" value="Unassembled WGS sequence"/>
</dbReference>
<feature type="compositionally biased region" description="Polar residues" evidence="1">
    <location>
        <begin position="116"/>
        <end position="136"/>
    </location>
</feature>
<keyword evidence="2" id="KW-0472">Membrane</keyword>
<feature type="region of interest" description="Disordered" evidence="1">
    <location>
        <begin position="115"/>
        <end position="138"/>
    </location>
</feature>
<dbReference type="Pfam" id="PF10708">
    <property type="entry name" value="DUF2510"/>
    <property type="match status" value="1"/>
</dbReference>
<gene>
    <name evidence="4" type="ORF">GCM10010468_75710</name>
</gene>
<organism evidence="4 5">
    <name type="scientific">Actinocorallia longicatena</name>
    <dbReference type="NCBI Taxonomy" id="111803"/>
    <lineage>
        <taxon>Bacteria</taxon>
        <taxon>Bacillati</taxon>
        <taxon>Actinomycetota</taxon>
        <taxon>Actinomycetes</taxon>
        <taxon>Streptosporangiales</taxon>
        <taxon>Thermomonosporaceae</taxon>
        <taxon>Actinocorallia</taxon>
    </lineage>
</organism>
<evidence type="ECO:0000256" key="2">
    <source>
        <dbReference type="SAM" id="Phobius"/>
    </source>
</evidence>
<dbReference type="RefSeq" id="WP_344838609.1">
    <property type="nucleotide sequence ID" value="NZ_BAAAUV010000038.1"/>
</dbReference>
<accession>A0ABP6QPB5</accession>
<sequence>MTGQTPPGWYPDPHGTPGLQRWWDGGQWTSSTQPAAGGARTPEPWQPPSSTPQPWAPQQGGPVGFGGNPLPPQRRNQNLVFGLIGGVLVVVVLAAVAIIFVVRGGDDPDPIVKPTTPITGSSSLDTSGRSPVVGTQTDDKSGLNWAQLGGGWTVQATVTGSYAKLGLIKGEQAVVQKDYKGPGSDYVATVFAAVLPDGVFYSNGDLEGAAKSWFGSVRPGFYPEHTVEDVSSRAYSVSGKKAWYYEVKVSFPQAESQGWNFRTERAIIVLVDRPGEQPAGLYLSIPDSHKNQGDVQVVLDSLKAP</sequence>
<proteinExistence type="predicted"/>
<name>A0ABP6QPB5_9ACTN</name>
<evidence type="ECO:0000256" key="1">
    <source>
        <dbReference type="SAM" id="MobiDB-lite"/>
    </source>
</evidence>
<feature type="region of interest" description="Disordered" evidence="1">
    <location>
        <begin position="1"/>
        <end position="71"/>
    </location>
</feature>
<feature type="domain" description="DUF2510" evidence="3">
    <location>
        <begin position="7"/>
        <end position="38"/>
    </location>
</feature>
<evidence type="ECO:0000259" key="3">
    <source>
        <dbReference type="Pfam" id="PF10708"/>
    </source>
</evidence>
<keyword evidence="5" id="KW-1185">Reference proteome</keyword>
<dbReference type="EMBL" id="BAAAUV010000038">
    <property type="protein sequence ID" value="GAA3239490.1"/>
    <property type="molecule type" value="Genomic_DNA"/>
</dbReference>
<keyword evidence="2" id="KW-1133">Transmembrane helix</keyword>
<reference evidence="5" key="1">
    <citation type="journal article" date="2019" name="Int. J. Syst. Evol. Microbiol.">
        <title>The Global Catalogue of Microorganisms (GCM) 10K type strain sequencing project: providing services to taxonomists for standard genome sequencing and annotation.</title>
        <authorList>
            <consortium name="The Broad Institute Genomics Platform"/>
            <consortium name="The Broad Institute Genome Sequencing Center for Infectious Disease"/>
            <person name="Wu L."/>
            <person name="Ma J."/>
        </authorList>
    </citation>
    <scope>NUCLEOTIDE SEQUENCE [LARGE SCALE GENOMIC DNA]</scope>
    <source>
        <strain evidence="5">JCM 9377</strain>
    </source>
</reference>
<feature type="compositionally biased region" description="Pro residues" evidence="1">
    <location>
        <begin position="44"/>
        <end position="55"/>
    </location>
</feature>
<evidence type="ECO:0000313" key="5">
    <source>
        <dbReference type="Proteomes" id="UP001501237"/>
    </source>
</evidence>
<comment type="caution">
    <text evidence="4">The sequence shown here is derived from an EMBL/GenBank/DDBJ whole genome shotgun (WGS) entry which is preliminary data.</text>
</comment>
<protein>
    <submittedName>
        <fullName evidence="4">DUF2510 domain-containing protein</fullName>
    </submittedName>
</protein>
<evidence type="ECO:0000313" key="4">
    <source>
        <dbReference type="EMBL" id="GAA3239490.1"/>
    </source>
</evidence>
<keyword evidence="2" id="KW-0812">Transmembrane</keyword>